<comment type="caution">
    <text evidence="2">The sequence shown here is derived from an EMBL/GenBank/DDBJ whole genome shotgun (WGS) entry which is preliminary data.</text>
</comment>
<gene>
    <name evidence="2" type="ORF">EKO23_15960</name>
</gene>
<protein>
    <submittedName>
        <fullName evidence="2">Uncharacterized protein</fullName>
    </submittedName>
</protein>
<organism evidence="2 3">
    <name type="scientific">Nocardioides guangzhouensis</name>
    <dbReference type="NCBI Taxonomy" id="2497878"/>
    <lineage>
        <taxon>Bacteria</taxon>
        <taxon>Bacillati</taxon>
        <taxon>Actinomycetota</taxon>
        <taxon>Actinomycetes</taxon>
        <taxon>Propionibacteriales</taxon>
        <taxon>Nocardioidaceae</taxon>
        <taxon>Nocardioides</taxon>
    </lineage>
</organism>
<dbReference type="RefSeq" id="WP_134719060.1">
    <property type="nucleotide sequence ID" value="NZ_SDKM01000024.1"/>
</dbReference>
<accession>A0A4Q4Z926</accession>
<feature type="compositionally biased region" description="Polar residues" evidence="1">
    <location>
        <begin position="260"/>
        <end position="270"/>
    </location>
</feature>
<evidence type="ECO:0000313" key="3">
    <source>
        <dbReference type="Proteomes" id="UP000295198"/>
    </source>
</evidence>
<dbReference type="EMBL" id="SDKM01000024">
    <property type="protein sequence ID" value="RYP84333.1"/>
    <property type="molecule type" value="Genomic_DNA"/>
</dbReference>
<sequence>MGAAERALETESQQVLARLLGGRVEPRDVPPAQGQRDFDLVDDQGSVLTAVEVTSVQLPLARATRAQMERIRHQDVGLQTSWMVAIHEEADLAASLAQVVSLLNKLESHGISAFGAPFEAVTGRAVDAVDELRRLRIAQGRAMPDSVPPRLFPSGYGSGSIDPANLTAAVEAEIEKPDNRRKLGEAPTGAERHMFVWLHDSHWYVSSLLRDGWGLPPAPALPSEVDVVWIGVADGNPQTCSALLRVDSNGIQAIDPMTGSPRTMSTNSPATGPPEAAPHCPVCGTPGVWMRTDRTRHDPSTGHSTAIQAWEARCPADTHHWWMPGRPLTKREL</sequence>
<feature type="region of interest" description="Disordered" evidence="1">
    <location>
        <begin position="256"/>
        <end position="280"/>
    </location>
</feature>
<proteinExistence type="predicted"/>
<dbReference type="OrthoDB" id="3681436at2"/>
<dbReference type="AlphaFoldDB" id="A0A4Q4Z926"/>
<reference evidence="2 3" key="1">
    <citation type="submission" date="2019-01" db="EMBL/GenBank/DDBJ databases">
        <title>Nocardioides guangzhouensis sp. nov., an actinobacterium isolated from soil.</title>
        <authorList>
            <person name="Fu Y."/>
            <person name="Cai Y."/>
            <person name="Lin Z."/>
            <person name="Chen P."/>
        </authorList>
    </citation>
    <scope>NUCLEOTIDE SEQUENCE [LARGE SCALE GENOMIC DNA]</scope>
    <source>
        <strain evidence="2 3">130</strain>
    </source>
</reference>
<dbReference type="Proteomes" id="UP000295198">
    <property type="component" value="Unassembled WGS sequence"/>
</dbReference>
<keyword evidence="3" id="KW-1185">Reference proteome</keyword>
<evidence type="ECO:0000256" key="1">
    <source>
        <dbReference type="SAM" id="MobiDB-lite"/>
    </source>
</evidence>
<name>A0A4Q4Z926_9ACTN</name>
<evidence type="ECO:0000313" key="2">
    <source>
        <dbReference type="EMBL" id="RYP84333.1"/>
    </source>
</evidence>